<accession>A0A6A5YQT8</accession>
<sequence>MAGFKHPRNLAAVLLGIGLAVYTGNELWKTYNQPHRPRAPAPSLQPRLAEVATGANANFRYRNHNRLLTWDPSFEFQREIPRPLPTLQIVDWTKPRLVFKTEKVNTPSNEDAATFIKRFNNRRFHDNKLITCYIPLFNVSNDTREKKTIPRNIIERSYIDTDGYLSYRNTRVCELTQTHTSTTDDEKARAEKVIAILKEHIKHRATKEEIRAHLHLLTWDPMEARQKKVDAHFAKKTEQRMMARVESHYVKRWMILHDLVENQSIKDLVDEHGFGLHPCVIHQFVDLCNLFLWRFTSGMSEPTCIVVPGPHEEDCNQGPWMARRRSSATSKTSQSSSCEDSASNHTAQTTPQDGTSPEQKVQVDEGRGEETQQPRDGNAKDRAHYPLGISRIRWILEQHAATVDISSSILSDGESAQALHPDHPALKDENSRIDQPTSKFIPKPRGRPAQPLLQYVLLKEASGDRQRSAPSEDQHQECVRTQESPHHSHSPDSYEHERFDQQAVPGKEFHAHSAGEQCLRTGPPTDPIDYRDQLDYLMEANRRCASADTFETEITTGVQEEWDDLVAPIKRNKSSHSEAATFQSFARPDSPSDQEGANILSLEQFVLSEGPLHGVRMWIAARCLALNEPINVKERVQKIVDEWTQQQLRILGHDGIYPLQAKQTDTYIPFSATTTYHMHYQTISLVYNNGYRRIVHQHTYNTRDGIPPAHKLPRHSHVDYRQGPYGVRLDVEEWTMQGFGAMPASPV</sequence>
<dbReference type="Proteomes" id="UP000799770">
    <property type="component" value="Unassembled WGS sequence"/>
</dbReference>
<name>A0A6A5YQT8_9PLEO</name>
<feature type="compositionally biased region" description="Basic and acidic residues" evidence="1">
    <location>
        <begin position="420"/>
        <end position="432"/>
    </location>
</feature>
<feature type="region of interest" description="Disordered" evidence="1">
    <location>
        <begin position="315"/>
        <end position="384"/>
    </location>
</feature>
<feature type="compositionally biased region" description="Basic and acidic residues" evidence="1">
    <location>
        <begin position="361"/>
        <end position="384"/>
    </location>
</feature>
<feature type="compositionally biased region" description="Low complexity" evidence="1">
    <location>
        <begin position="327"/>
        <end position="337"/>
    </location>
</feature>
<feature type="compositionally biased region" description="Polar residues" evidence="1">
    <location>
        <begin position="338"/>
        <end position="359"/>
    </location>
</feature>
<organism evidence="2 3">
    <name type="scientific">Lophiotrema nucula</name>
    <dbReference type="NCBI Taxonomy" id="690887"/>
    <lineage>
        <taxon>Eukaryota</taxon>
        <taxon>Fungi</taxon>
        <taxon>Dikarya</taxon>
        <taxon>Ascomycota</taxon>
        <taxon>Pezizomycotina</taxon>
        <taxon>Dothideomycetes</taxon>
        <taxon>Pleosporomycetidae</taxon>
        <taxon>Pleosporales</taxon>
        <taxon>Lophiotremataceae</taxon>
        <taxon>Lophiotrema</taxon>
    </lineage>
</organism>
<proteinExistence type="predicted"/>
<reference evidence="2" key="1">
    <citation type="journal article" date="2020" name="Stud. Mycol.">
        <title>101 Dothideomycetes genomes: a test case for predicting lifestyles and emergence of pathogens.</title>
        <authorList>
            <person name="Haridas S."/>
            <person name="Albert R."/>
            <person name="Binder M."/>
            <person name="Bloem J."/>
            <person name="Labutti K."/>
            <person name="Salamov A."/>
            <person name="Andreopoulos B."/>
            <person name="Baker S."/>
            <person name="Barry K."/>
            <person name="Bills G."/>
            <person name="Bluhm B."/>
            <person name="Cannon C."/>
            <person name="Castanera R."/>
            <person name="Culley D."/>
            <person name="Daum C."/>
            <person name="Ezra D."/>
            <person name="Gonzalez J."/>
            <person name="Henrissat B."/>
            <person name="Kuo A."/>
            <person name="Liang C."/>
            <person name="Lipzen A."/>
            <person name="Lutzoni F."/>
            <person name="Magnuson J."/>
            <person name="Mondo S."/>
            <person name="Nolan M."/>
            <person name="Ohm R."/>
            <person name="Pangilinan J."/>
            <person name="Park H.-J."/>
            <person name="Ramirez L."/>
            <person name="Alfaro M."/>
            <person name="Sun H."/>
            <person name="Tritt A."/>
            <person name="Yoshinaga Y."/>
            <person name="Zwiers L.-H."/>
            <person name="Turgeon B."/>
            <person name="Goodwin S."/>
            <person name="Spatafora J."/>
            <person name="Crous P."/>
            <person name="Grigoriev I."/>
        </authorList>
    </citation>
    <scope>NUCLEOTIDE SEQUENCE</scope>
    <source>
        <strain evidence="2">CBS 627.86</strain>
    </source>
</reference>
<keyword evidence="3" id="KW-1185">Reference proteome</keyword>
<evidence type="ECO:0000313" key="2">
    <source>
        <dbReference type="EMBL" id="KAF2109619.1"/>
    </source>
</evidence>
<protein>
    <submittedName>
        <fullName evidence="2">Uncharacterized protein</fullName>
    </submittedName>
</protein>
<evidence type="ECO:0000313" key="3">
    <source>
        <dbReference type="Proteomes" id="UP000799770"/>
    </source>
</evidence>
<feature type="region of interest" description="Disordered" evidence="1">
    <location>
        <begin position="462"/>
        <end position="496"/>
    </location>
</feature>
<dbReference type="EMBL" id="ML977341">
    <property type="protein sequence ID" value="KAF2109619.1"/>
    <property type="molecule type" value="Genomic_DNA"/>
</dbReference>
<gene>
    <name evidence="2" type="ORF">BDV96DRAFT_651600</name>
</gene>
<evidence type="ECO:0000256" key="1">
    <source>
        <dbReference type="SAM" id="MobiDB-lite"/>
    </source>
</evidence>
<dbReference type="AlphaFoldDB" id="A0A6A5YQT8"/>
<feature type="region of interest" description="Disordered" evidence="1">
    <location>
        <begin position="418"/>
        <end position="449"/>
    </location>
</feature>